<feature type="transmembrane region" description="Helical" evidence="7">
    <location>
        <begin position="461"/>
        <end position="485"/>
    </location>
</feature>
<dbReference type="InterPro" id="IPR002528">
    <property type="entry name" value="MATE_fam"/>
</dbReference>
<reference evidence="9" key="3">
    <citation type="submission" date="2017-01" db="EMBL/GenBank/DDBJ databases">
        <authorList>
            <person name="Mah S.A."/>
            <person name="Swanson W.J."/>
            <person name="Moy G.W."/>
            <person name="Vacquier V.D."/>
        </authorList>
    </citation>
    <scope>NUCLEOTIDE SEQUENCE [LARGE SCALE GENOMIC DNA]</scope>
    <source>
        <strain evidence="9">65</strain>
    </source>
</reference>
<evidence type="ECO:0000313" key="9">
    <source>
        <dbReference type="EMBL" id="ONH65685.1"/>
    </source>
</evidence>
<feature type="transmembrane region" description="Helical" evidence="7">
    <location>
        <begin position="601"/>
        <end position="622"/>
    </location>
</feature>
<dbReference type="EMBL" id="LK052888">
    <property type="protein sequence ID" value="CDR39253.1"/>
    <property type="molecule type" value="Genomic_DNA"/>
</dbReference>
<dbReference type="STRING" id="36022.A0A061AV32"/>
<comment type="similarity">
    <text evidence="2">Belongs to the multi antimicrobial extrusion (MATE) (TC 2.A.66.1) family.</text>
</comment>
<reference evidence="8" key="1">
    <citation type="journal article" date="2014" name="Genome Announc.">
        <title>Genome sequence of the yeast Cyberlindnera fabianii (Hansenula fabianii).</title>
        <authorList>
            <person name="Freel K.C."/>
            <person name="Sarilar V."/>
            <person name="Neuveglise C."/>
            <person name="Devillers H."/>
            <person name="Friedrich A."/>
            <person name="Schacherer J."/>
        </authorList>
    </citation>
    <scope>NUCLEOTIDE SEQUENCE</scope>
    <source>
        <strain evidence="8">YJS4271</strain>
    </source>
</reference>
<feature type="transmembrane region" description="Helical" evidence="7">
    <location>
        <begin position="574"/>
        <end position="595"/>
    </location>
</feature>
<gene>
    <name evidence="9" type="ORF">BON22_4558</name>
    <name evidence="8" type="ORF">CYFA0S_03e01376g</name>
</gene>
<dbReference type="GO" id="GO:0015297">
    <property type="term" value="F:antiporter activity"/>
    <property type="evidence" value="ECO:0007669"/>
    <property type="project" value="InterPro"/>
</dbReference>
<feature type="transmembrane region" description="Helical" evidence="7">
    <location>
        <begin position="346"/>
        <end position="368"/>
    </location>
</feature>
<dbReference type="Proteomes" id="UP000189513">
    <property type="component" value="Unassembled WGS sequence"/>
</dbReference>
<sequence length="648" mass="71865">MAAVISEALKQLHGHPALRTNGFGIANSHRKFSLTFVPPSTKSPLFIYNKSPGARSFLSLGTDYESLRESDEDGDDDDTEMGGELSRTVSLPSQISERHEPDQLDWLLEEHQRRYSSVNNSESDEDDGIEDEGALDPDNVQAWRGYQIDDDEYSNFMARVRHTRHTNRRTSITSVSSVSVQQVSEEDFAHEKVTKKSEVKKLLQYAIPLVTTFFLEQIFSVVCVLVVAHLGKNELAAVSLATMTANIVFAIFEGISTALDTLCPQAYGAGDFHGVGIHLQRCTLLSLTIFIPFGFAWWFSDIILSLVVPEKEVVHLASQFLRIMLPGAPAYIIFENLKRYLQAQGIFEAGTYVLLLCAPLNVLLSYLLVWDKRIGLGFIGAPIAVTFNFWLMLILLVGYTVFIDGEKCWGGFSSKSLEHWKALLDLAIPGVIMLEAESLSYEIMTLLSSFFGTDYMAAQSAVSTLASLTYMIPFSVGIASSTRIANFVGARRIDCAALAAHIGIEAAVIVGVFNCVVFLIFRRPLANLFSKDEQVIEMIVELFPLIAAAQIFDSLNAVAGSCMRGQGMQRIGSYINLFVYYVLGIPLAWVLGYYLDYKLVGLWLGITISLLLIGVSESWCVLRVDWNKVLSEADMRKMGEMEAGELSD</sequence>
<dbReference type="VEuPathDB" id="FungiDB:BON22_4558"/>
<evidence type="ECO:0000256" key="7">
    <source>
        <dbReference type="SAM" id="Phobius"/>
    </source>
</evidence>
<dbReference type="GO" id="GO:0042910">
    <property type="term" value="F:xenobiotic transmembrane transporter activity"/>
    <property type="evidence" value="ECO:0007669"/>
    <property type="project" value="InterPro"/>
</dbReference>
<evidence type="ECO:0000313" key="10">
    <source>
        <dbReference type="Proteomes" id="UP000189513"/>
    </source>
</evidence>
<keyword evidence="4 7" id="KW-1133">Transmembrane helix</keyword>
<dbReference type="PANTHER" id="PTHR11206">
    <property type="entry name" value="MULTIDRUG RESISTANCE PROTEIN"/>
    <property type="match status" value="1"/>
</dbReference>
<evidence type="ECO:0000256" key="6">
    <source>
        <dbReference type="SAM" id="MobiDB-lite"/>
    </source>
</evidence>
<evidence type="ECO:0000256" key="4">
    <source>
        <dbReference type="ARBA" id="ARBA00022989"/>
    </source>
</evidence>
<dbReference type="GO" id="GO:1990961">
    <property type="term" value="P:xenobiotic detoxification by transmembrane export across the plasma membrane"/>
    <property type="evidence" value="ECO:0007669"/>
    <property type="project" value="InterPro"/>
</dbReference>
<proteinExistence type="inferred from homology"/>
<feature type="transmembrane region" description="Helical" evidence="7">
    <location>
        <begin position="313"/>
        <end position="334"/>
    </location>
</feature>
<protein>
    <submittedName>
        <fullName evidence="8">CYFA0S03e01376g1_1</fullName>
    </submittedName>
    <submittedName>
        <fullName evidence="9">Ethionine resistance-conferring protein 1</fullName>
    </submittedName>
</protein>
<dbReference type="InterPro" id="IPR045069">
    <property type="entry name" value="MATE_euk"/>
</dbReference>
<feature type="transmembrane region" description="Helical" evidence="7">
    <location>
        <begin position="205"/>
        <end position="229"/>
    </location>
</feature>
<feature type="transmembrane region" description="Helical" evidence="7">
    <location>
        <begin position="497"/>
        <end position="522"/>
    </location>
</feature>
<evidence type="ECO:0000256" key="1">
    <source>
        <dbReference type="ARBA" id="ARBA00004141"/>
    </source>
</evidence>
<feature type="transmembrane region" description="Helical" evidence="7">
    <location>
        <begin position="374"/>
        <end position="402"/>
    </location>
</feature>
<name>A0A061AV32_CYBFA</name>
<feature type="compositionally biased region" description="Acidic residues" evidence="6">
    <location>
        <begin position="70"/>
        <end position="81"/>
    </location>
</feature>
<dbReference type="EMBL" id="MPUK01000010">
    <property type="protein sequence ID" value="ONH65685.1"/>
    <property type="molecule type" value="Genomic_DNA"/>
</dbReference>
<dbReference type="CDD" id="cd13132">
    <property type="entry name" value="MATE_eukaryotic"/>
    <property type="match status" value="1"/>
</dbReference>
<dbReference type="OrthoDB" id="2126698at2759"/>
<comment type="subcellular location">
    <subcellularLocation>
        <location evidence="1">Membrane</location>
        <topology evidence="1">Multi-pass membrane protein</topology>
    </subcellularLocation>
</comment>
<dbReference type="Pfam" id="PF01554">
    <property type="entry name" value="MatE"/>
    <property type="match status" value="2"/>
</dbReference>
<dbReference type="AlphaFoldDB" id="A0A061AV32"/>
<feature type="transmembrane region" description="Helical" evidence="7">
    <location>
        <begin position="235"/>
        <end position="252"/>
    </location>
</feature>
<dbReference type="GO" id="GO:0016020">
    <property type="term" value="C:membrane"/>
    <property type="evidence" value="ECO:0007669"/>
    <property type="project" value="UniProtKB-SubCell"/>
</dbReference>
<accession>A0A061AV32</accession>
<evidence type="ECO:0000256" key="2">
    <source>
        <dbReference type="ARBA" id="ARBA00010199"/>
    </source>
</evidence>
<dbReference type="OMA" id="KISHHHI"/>
<feature type="region of interest" description="Disordered" evidence="6">
    <location>
        <begin position="115"/>
        <end position="136"/>
    </location>
</feature>
<evidence type="ECO:0000256" key="5">
    <source>
        <dbReference type="ARBA" id="ARBA00023136"/>
    </source>
</evidence>
<feature type="compositionally biased region" description="Acidic residues" evidence="6">
    <location>
        <begin position="122"/>
        <end position="135"/>
    </location>
</feature>
<keyword evidence="10" id="KW-1185">Reference proteome</keyword>
<evidence type="ECO:0000256" key="3">
    <source>
        <dbReference type="ARBA" id="ARBA00022692"/>
    </source>
</evidence>
<organism evidence="8">
    <name type="scientific">Cyberlindnera fabianii</name>
    <name type="common">Yeast</name>
    <name type="synonym">Hansenula fabianii</name>
    <dbReference type="NCBI Taxonomy" id="36022"/>
    <lineage>
        <taxon>Eukaryota</taxon>
        <taxon>Fungi</taxon>
        <taxon>Dikarya</taxon>
        <taxon>Ascomycota</taxon>
        <taxon>Saccharomycotina</taxon>
        <taxon>Saccharomycetes</taxon>
        <taxon>Phaffomycetales</taxon>
        <taxon>Phaffomycetaceae</taxon>
        <taxon>Cyberlindnera</taxon>
    </lineage>
</organism>
<keyword evidence="5 7" id="KW-0472">Membrane</keyword>
<feature type="transmembrane region" description="Helical" evidence="7">
    <location>
        <begin position="284"/>
        <end position="307"/>
    </location>
</feature>
<keyword evidence="3 7" id="KW-0812">Transmembrane</keyword>
<evidence type="ECO:0000313" key="8">
    <source>
        <dbReference type="EMBL" id="CDR39253.1"/>
    </source>
</evidence>
<reference evidence="10" key="2">
    <citation type="journal article" date="2017" name="Genome Announc.">
        <title>Genome sequences of Cyberlindnera fabianii 65, Pichia kudriavzevii 129, and Saccharomyces cerevisiae 131 isolated from fermented masau fruits in Zimbabwe.</title>
        <authorList>
            <person name="van Rijswijck I.M.H."/>
            <person name="Derks M.F.L."/>
            <person name="Abee T."/>
            <person name="de Ridder D."/>
            <person name="Smid E.J."/>
        </authorList>
    </citation>
    <scope>NUCLEOTIDE SEQUENCE [LARGE SCALE GENOMIC DNA]</scope>
    <source>
        <strain evidence="10">65</strain>
    </source>
</reference>
<feature type="region of interest" description="Disordered" evidence="6">
    <location>
        <begin position="66"/>
        <end position="98"/>
    </location>
</feature>
<dbReference type="NCBIfam" id="TIGR00797">
    <property type="entry name" value="matE"/>
    <property type="match status" value="1"/>
</dbReference>